<dbReference type="Proteomes" id="UP000190973">
    <property type="component" value="Unassembled WGS sequence"/>
</dbReference>
<sequence>MNCPKCNSENKEDSKFCKICGNQLIESNNQEIIDNANTLNINTEKKKKEFSKRILIAVGIIVAIIITGVIVCGKSSNNLIFCTSVDNNLTPTGVGDKFDLGNVTVELKNGKPLNIDRIKVIVYKIDEGSEQIYNKSENNVNPQWDSVALNLYFNDAGQYRVDFMKEDKTIIGSGKVTLIKK</sequence>
<accession>A0A1S8S1G3</accession>
<proteinExistence type="predicted"/>
<evidence type="ECO:0000313" key="3">
    <source>
        <dbReference type="Proteomes" id="UP000190973"/>
    </source>
</evidence>
<dbReference type="AlphaFoldDB" id="A0A1S8S1G3"/>
<gene>
    <name evidence="2" type="ORF">CLBCK_35850</name>
</gene>
<comment type="caution">
    <text evidence="2">The sequence shown here is derived from an EMBL/GenBank/DDBJ whole genome shotgun (WGS) entry which is preliminary data.</text>
</comment>
<dbReference type="EMBL" id="LZZI01000079">
    <property type="protein sequence ID" value="OOM59286.1"/>
    <property type="molecule type" value="Genomic_DNA"/>
</dbReference>
<keyword evidence="1" id="KW-1133">Transmembrane helix</keyword>
<reference evidence="2 3" key="1">
    <citation type="submission" date="2016-05" db="EMBL/GenBank/DDBJ databases">
        <title>Microbial solvent formation.</title>
        <authorList>
            <person name="Poehlein A."/>
            <person name="Montoya Solano J.D."/>
            <person name="Flitsch S."/>
            <person name="Krabben P."/>
            <person name="Duerre P."/>
            <person name="Daniel R."/>
        </authorList>
    </citation>
    <scope>NUCLEOTIDE SEQUENCE [LARGE SCALE GENOMIC DNA]</scope>
    <source>
        <strain evidence="2 3">DSM 53</strain>
    </source>
</reference>
<evidence type="ECO:0000313" key="2">
    <source>
        <dbReference type="EMBL" id="OOM59286.1"/>
    </source>
</evidence>
<keyword evidence="1" id="KW-0812">Transmembrane</keyword>
<evidence type="ECO:0008006" key="4">
    <source>
        <dbReference type="Google" id="ProtNLM"/>
    </source>
</evidence>
<feature type="transmembrane region" description="Helical" evidence="1">
    <location>
        <begin position="54"/>
        <end position="71"/>
    </location>
</feature>
<organism evidence="2 3">
    <name type="scientific">Clostridium beijerinckii</name>
    <name type="common">Clostridium MP</name>
    <dbReference type="NCBI Taxonomy" id="1520"/>
    <lineage>
        <taxon>Bacteria</taxon>
        <taxon>Bacillati</taxon>
        <taxon>Bacillota</taxon>
        <taxon>Clostridia</taxon>
        <taxon>Eubacteriales</taxon>
        <taxon>Clostridiaceae</taxon>
        <taxon>Clostridium</taxon>
    </lineage>
</organism>
<protein>
    <recommendedName>
        <fullName evidence="4">Zinc-ribbon domain-containing protein</fullName>
    </recommendedName>
</protein>
<evidence type="ECO:0000256" key="1">
    <source>
        <dbReference type="SAM" id="Phobius"/>
    </source>
</evidence>
<name>A0A1S8S1G3_CLOBE</name>
<keyword evidence="1" id="KW-0472">Membrane</keyword>
<dbReference type="RefSeq" id="WP_077839958.1">
    <property type="nucleotide sequence ID" value="NZ_JABTAE010000001.1"/>
</dbReference>